<dbReference type="AlphaFoldDB" id="E2A7S9"/>
<evidence type="ECO:0000313" key="3">
    <source>
        <dbReference type="Proteomes" id="UP000000311"/>
    </source>
</evidence>
<dbReference type="Proteomes" id="UP000000311">
    <property type="component" value="Unassembled WGS sequence"/>
</dbReference>
<dbReference type="OMA" id="NCVFIVW"/>
<feature type="domain" description="Oxidoreductase-like" evidence="1">
    <location>
        <begin position="53"/>
        <end position="76"/>
    </location>
</feature>
<dbReference type="Pfam" id="PF09791">
    <property type="entry name" value="Oxidored-like"/>
    <property type="match status" value="1"/>
</dbReference>
<dbReference type="GO" id="GO:0005739">
    <property type="term" value="C:mitochondrion"/>
    <property type="evidence" value="ECO:0007669"/>
    <property type="project" value="TreeGrafter"/>
</dbReference>
<gene>
    <name evidence="2" type="ORF">EAG_05618</name>
</gene>
<dbReference type="InterPro" id="IPR019180">
    <property type="entry name" value="Oxidoreductase-like_N"/>
</dbReference>
<name>E2A7S9_CAMFO</name>
<evidence type="ECO:0000313" key="2">
    <source>
        <dbReference type="EMBL" id="EFN70509.1"/>
    </source>
</evidence>
<proteinExistence type="predicted"/>
<accession>E2A7S9</accession>
<dbReference type="PANTHER" id="PTHR21193:SF3">
    <property type="entry name" value="OXIDOREDUCTASE-LIKE DOMAIN-CONTAINING PROTEIN 1"/>
    <property type="match status" value="1"/>
</dbReference>
<keyword evidence="3" id="KW-1185">Reference proteome</keyword>
<protein>
    <submittedName>
        <fullName evidence="2">Uncharacterized protein C17orf90-like protein</fullName>
    </submittedName>
</protein>
<dbReference type="InterPro" id="IPR039251">
    <property type="entry name" value="OXLD1"/>
</dbReference>
<evidence type="ECO:0000259" key="1">
    <source>
        <dbReference type="Pfam" id="PF09791"/>
    </source>
</evidence>
<dbReference type="EMBL" id="GL437384">
    <property type="protein sequence ID" value="EFN70509.1"/>
    <property type="molecule type" value="Genomic_DNA"/>
</dbReference>
<reference evidence="2 3" key="1">
    <citation type="journal article" date="2010" name="Science">
        <title>Genomic comparison of the ants Camponotus floridanus and Harpegnathos saltator.</title>
        <authorList>
            <person name="Bonasio R."/>
            <person name="Zhang G."/>
            <person name="Ye C."/>
            <person name="Mutti N.S."/>
            <person name="Fang X."/>
            <person name="Qin N."/>
            <person name="Donahue G."/>
            <person name="Yang P."/>
            <person name="Li Q."/>
            <person name="Li C."/>
            <person name="Zhang P."/>
            <person name="Huang Z."/>
            <person name="Berger S.L."/>
            <person name="Reinberg D."/>
            <person name="Wang J."/>
            <person name="Liebig J."/>
        </authorList>
    </citation>
    <scope>NUCLEOTIDE SEQUENCE [LARGE SCALE GENOMIC DNA]</scope>
    <source>
        <strain evidence="3">C129</strain>
    </source>
</reference>
<dbReference type="PANTHER" id="PTHR21193">
    <property type="entry name" value="OXIDOREDUCTASE-LIKE DOMAIN-CONTAINING PROTEIN 1"/>
    <property type="match status" value="1"/>
</dbReference>
<sequence>MRFAPNLKQMNPISRSSPFIAKGLFCNIQRNLSIQKDGKDQTDVKEIPIDDLTEPTNCCMSGCANCVWIQYAEQLSNAIEASNVDLQKIILEKVQDPNMRAFLTMELKCRKLIK</sequence>
<organism evidence="3">
    <name type="scientific">Camponotus floridanus</name>
    <name type="common">Florida carpenter ant</name>
    <dbReference type="NCBI Taxonomy" id="104421"/>
    <lineage>
        <taxon>Eukaryota</taxon>
        <taxon>Metazoa</taxon>
        <taxon>Ecdysozoa</taxon>
        <taxon>Arthropoda</taxon>
        <taxon>Hexapoda</taxon>
        <taxon>Insecta</taxon>
        <taxon>Pterygota</taxon>
        <taxon>Neoptera</taxon>
        <taxon>Endopterygota</taxon>
        <taxon>Hymenoptera</taxon>
        <taxon>Apocrita</taxon>
        <taxon>Aculeata</taxon>
        <taxon>Formicoidea</taxon>
        <taxon>Formicidae</taxon>
        <taxon>Formicinae</taxon>
        <taxon>Camponotus</taxon>
    </lineage>
</organism>
<dbReference type="InParanoid" id="E2A7S9"/>